<dbReference type="PROSITE" id="PS50850">
    <property type="entry name" value="MFS"/>
    <property type="match status" value="1"/>
</dbReference>
<dbReference type="InterPro" id="IPR044770">
    <property type="entry name" value="MFS_spinster-like"/>
</dbReference>
<feature type="transmembrane region" description="Helical" evidence="6">
    <location>
        <begin position="339"/>
        <end position="358"/>
    </location>
</feature>
<dbReference type="InterPro" id="IPR020846">
    <property type="entry name" value="MFS_dom"/>
</dbReference>
<keyword evidence="2" id="KW-0813">Transport</keyword>
<dbReference type="RefSeq" id="WP_012415642.1">
    <property type="nucleotide sequence ID" value="NC_010644.1"/>
</dbReference>
<dbReference type="Proteomes" id="UP000001029">
    <property type="component" value="Chromosome"/>
</dbReference>
<dbReference type="Pfam" id="PF07690">
    <property type="entry name" value="MFS_1"/>
    <property type="match status" value="1"/>
</dbReference>
<evidence type="ECO:0000259" key="7">
    <source>
        <dbReference type="PROSITE" id="PS50850"/>
    </source>
</evidence>
<reference evidence="8 9" key="1">
    <citation type="journal article" date="2009" name="Appl. Environ. Microbiol.">
        <title>Genomic analysis of 'Elusimicrobium minutum,' the first cultivated representative of the phylum 'Elusimicrobia' (formerly termite group 1).</title>
        <authorList>
            <person name="Herlemann D.P.R."/>
            <person name="Geissinger O."/>
            <person name="Ikeda-Ohtsubo W."/>
            <person name="Kunin V."/>
            <person name="Sun H."/>
            <person name="Lapidus A."/>
            <person name="Hugenholtz P."/>
            <person name="Brune A."/>
        </authorList>
    </citation>
    <scope>NUCLEOTIDE SEQUENCE [LARGE SCALE GENOMIC DNA]</scope>
    <source>
        <strain evidence="8 9">Pei191</strain>
    </source>
</reference>
<dbReference type="InterPro" id="IPR036259">
    <property type="entry name" value="MFS_trans_sf"/>
</dbReference>
<feature type="transmembrane region" description="Helical" evidence="6">
    <location>
        <begin position="304"/>
        <end position="327"/>
    </location>
</feature>
<dbReference type="SUPFAM" id="SSF103473">
    <property type="entry name" value="MFS general substrate transporter"/>
    <property type="match status" value="1"/>
</dbReference>
<dbReference type="GO" id="GO:0022857">
    <property type="term" value="F:transmembrane transporter activity"/>
    <property type="evidence" value="ECO:0007669"/>
    <property type="project" value="InterPro"/>
</dbReference>
<feature type="transmembrane region" description="Helical" evidence="6">
    <location>
        <begin position="246"/>
        <end position="265"/>
    </location>
</feature>
<dbReference type="HOGENOM" id="CLU_001265_5_12_0"/>
<evidence type="ECO:0000256" key="4">
    <source>
        <dbReference type="ARBA" id="ARBA00022989"/>
    </source>
</evidence>
<evidence type="ECO:0000256" key="1">
    <source>
        <dbReference type="ARBA" id="ARBA00004141"/>
    </source>
</evidence>
<feature type="transmembrane region" description="Helical" evidence="6">
    <location>
        <begin position="206"/>
        <end position="226"/>
    </location>
</feature>
<feature type="transmembrane region" description="Helical" evidence="6">
    <location>
        <begin position="96"/>
        <end position="118"/>
    </location>
</feature>
<feature type="transmembrane region" description="Helical" evidence="6">
    <location>
        <begin position="277"/>
        <end position="298"/>
    </location>
</feature>
<evidence type="ECO:0000256" key="6">
    <source>
        <dbReference type="SAM" id="Phobius"/>
    </source>
</evidence>
<dbReference type="InterPro" id="IPR011701">
    <property type="entry name" value="MFS"/>
</dbReference>
<dbReference type="Gene3D" id="1.20.1250.20">
    <property type="entry name" value="MFS general substrate transporter like domains"/>
    <property type="match status" value="1"/>
</dbReference>
<gene>
    <name evidence="8" type="ordered locus">Emin_1479</name>
</gene>
<dbReference type="CDD" id="cd17328">
    <property type="entry name" value="MFS_spinster_like"/>
    <property type="match status" value="1"/>
</dbReference>
<evidence type="ECO:0000313" key="9">
    <source>
        <dbReference type="Proteomes" id="UP000001029"/>
    </source>
</evidence>
<dbReference type="PANTHER" id="PTHR23505:SF79">
    <property type="entry name" value="PROTEIN SPINSTER"/>
    <property type="match status" value="1"/>
</dbReference>
<name>B2KET1_ELUMP</name>
<dbReference type="STRING" id="445932.Emin_1479"/>
<feature type="transmembrane region" description="Helical" evidence="6">
    <location>
        <begin position="45"/>
        <end position="64"/>
    </location>
</feature>
<comment type="subcellular location">
    <subcellularLocation>
        <location evidence="1">Membrane</location>
        <topology evidence="1">Multi-pass membrane protein</topology>
    </subcellularLocation>
</comment>
<dbReference type="OrthoDB" id="9815624at2"/>
<dbReference type="AlphaFoldDB" id="B2KET1"/>
<dbReference type="PANTHER" id="PTHR23505">
    <property type="entry name" value="SPINSTER"/>
    <property type="match status" value="1"/>
</dbReference>
<keyword evidence="5 6" id="KW-0472">Membrane</keyword>
<keyword evidence="9" id="KW-1185">Reference proteome</keyword>
<feature type="transmembrane region" description="Helical" evidence="6">
    <location>
        <begin position="160"/>
        <end position="178"/>
    </location>
</feature>
<dbReference type="GO" id="GO:0016020">
    <property type="term" value="C:membrane"/>
    <property type="evidence" value="ECO:0007669"/>
    <property type="project" value="UniProtKB-SubCell"/>
</dbReference>
<evidence type="ECO:0000256" key="2">
    <source>
        <dbReference type="ARBA" id="ARBA00022448"/>
    </source>
</evidence>
<evidence type="ECO:0000256" key="5">
    <source>
        <dbReference type="ARBA" id="ARBA00023136"/>
    </source>
</evidence>
<proteinExistence type="predicted"/>
<organism evidence="8 9">
    <name type="scientific">Elusimicrobium minutum (strain Pei191)</name>
    <dbReference type="NCBI Taxonomy" id="445932"/>
    <lineage>
        <taxon>Bacteria</taxon>
        <taxon>Pseudomonadati</taxon>
        <taxon>Elusimicrobiota</taxon>
        <taxon>Elusimicrobia</taxon>
        <taxon>Elusimicrobiales</taxon>
        <taxon>Elusimicrobiaceae</taxon>
        <taxon>Elusimicrobium</taxon>
    </lineage>
</organism>
<dbReference type="EMBL" id="CP001055">
    <property type="protein sequence ID" value="ACC99027.1"/>
    <property type="molecule type" value="Genomic_DNA"/>
</dbReference>
<evidence type="ECO:0000313" key="8">
    <source>
        <dbReference type="EMBL" id="ACC99027.1"/>
    </source>
</evidence>
<feature type="transmembrane region" description="Helical" evidence="6">
    <location>
        <begin position="370"/>
        <end position="391"/>
    </location>
</feature>
<feature type="transmembrane region" description="Helical" evidence="6">
    <location>
        <begin position="71"/>
        <end position="90"/>
    </location>
</feature>
<feature type="transmembrane region" description="Helical" evidence="6">
    <location>
        <begin position="130"/>
        <end position="148"/>
    </location>
</feature>
<protein>
    <submittedName>
        <fullName evidence="8">Sugar phosphate permease</fullName>
    </submittedName>
</protein>
<accession>B2KET1</accession>
<evidence type="ECO:0000256" key="3">
    <source>
        <dbReference type="ARBA" id="ARBA00022692"/>
    </source>
</evidence>
<feature type="domain" description="Major facilitator superfamily (MFS) profile" evidence="7">
    <location>
        <begin position="6"/>
        <end position="393"/>
    </location>
</feature>
<keyword evidence="4 6" id="KW-1133">Transmembrane helix</keyword>
<sequence>MTPKKIFWLLFAINLFNYIDRQVLFAVFPLIKLDLSLTDAQLGSLASAFMLVYMIYAPLAGYFADRSPRQHWMGLSAVLWSIATFFTGFMNNFKQLLAARSFIGIGEAGFTTVAQGFLAEQYPHEKRARILASFGLALPAGSALGYFLGGVLGDHFGWRIAFMIVGVPGLLLGLLAAFKIKDARVFADKAEKPKLWAYVHLLKNKIFIFICLAQAFSTFIVGGLAAWLPTYFNRFYGYSVAKSSTIFGIMIVCSGALGVFLGGQVADRLIKKTQKAYFITAGASFALAMPFAVLGIMAPTFESSIFFLFFAIMFASAQTGPLSAAIVGYTSKKVRSMAFALNIFIIHALGDAISPMIIGKFSDIWNLRIAILFCLLMVVPACFFSAMAAIVSKKHKMNVEEPAKI</sequence>
<dbReference type="KEGG" id="emi:Emin_1479"/>
<keyword evidence="3 6" id="KW-0812">Transmembrane</keyword>